<name>A0A9W7D5Y0_9STRA</name>
<proteinExistence type="predicted"/>
<dbReference type="OrthoDB" id="114863at2759"/>
<evidence type="ECO:0000313" key="2">
    <source>
        <dbReference type="EMBL" id="GMF61772.1"/>
    </source>
</evidence>
<protein>
    <submittedName>
        <fullName evidence="2">Unnamed protein product</fullName>
    </submittedName>
</protein>
<dbReference type="AlphaFoldDB" id="A0A9W7D5Y0"/>
<evidence type="ECO:0000256" key="1">
    <source>
        <dbReference type="SAM" id="MobiDB-lite"/>
    </source>
</evidence>
<dbReference type="Proteomes" id="UP001165121">
    <property type="component" value="Unassembled WGS sequence"/>
</dbReference>
<keyword evidence="3" id="KW-1185">Reference proteome</keyword>
<dbReference type="EMBL" id="BSXT01006029">
    <property type="protein sequence ID" value="GMF61772.1"/>
    <property type="molecule type" value="Genomic_DNA"/>
</dbReference>
<feature type="region of interest" description="Disordered" evidence="1">
    <location>
        <begin position="61"/>
        <end position="92"/>
    </location>
</feature>
<accession>A0A9W7D5Y0</accession>
<evidence type="ECO:0000313" key="3">
    <source>
        <dbReference type="Proteomes" id="UP001165121"/>
    </source>
</evidence>
<reference evidence="2" key="1">
    <citation type="submission" date="2023-04" db="EMBL/GenBank/DDBJ databases">
        <title>Phytophthora fragariaefolia NBRC 109709.</title>
        <authorList>
            <person name="Ichikawa N."/>
            <person name="Sato H."/>
            <person name="Tonouchi N."/>
        </authorList>
    </citation>
    <scope>NUCLEOTIDE SEQUENCE</scope>
    <source>
        <strain evidence="2">NBRC 109709</strain>
    </source>
</reference>
<sequence length="135" mass="15072">MIKETETELRDEEMALALSTLSLSRTYEEESRVVLMFSSLVCDDPVNSALRFREEGFLAFSKAGDNPQSGSVLHTQYRVTPEVDPNPLSSGSQAQRAEQNLFVLQNLGGIMWDNFQRIQADCVEAQQNPDLVAAM</sequence>
<feature type="compositionally biased region" description="Polar residues" evidence="1">
    <location>
        <begin position="66"/>
        <end position="78"/>
    </location>
</feature>
<organism evidence="2 3">
    <name type="scientific">Phytophthora fragariaefolia</name>
    <dbReference type="NCBI Taxonomy" id="1490495"/>
    <lineage>
        <taxon>Eukaryota</taxon>
        <taxon>Sar</taxon>
        <taxon>Stramenopiles</taxon>
        <taxon>Oomycota</taxon>
        <taxon>Peronosporomycetes</taxon>
        <taxon>Peronosporales</taxon>
        <taxon>Peronosporaceae</taxon>
        <taxon>Phytophthora</taxon>
    </lineage>
</organism>
<comment type="caution">
    <text evidence="2">The sequence shown here is derived from an EMBL/GenBank/DDBJ whole genome shotgun (WGS) entry which is preliminary data.</text>
</comment>
<gene>
    <name evidence="2" type="ORF">Pfra01_002689100</name>
</gene>